<dbReference type="EMBL" id="JARKIB010000113">
    <property type="protein sequence ID" value="KAJ7738148.1"/>
    <property type="molecule type" value="Genomic_DNA"/>
</dbReference>
<proteinExistence type="predicted"/>
<feature type="compositionally biased region" description="Low complexity" evidence="1">
    <location>
        <begin position="1"/>
        <end position="19"/>
    </location>
</feature>
<evidence type="ECO:0000256" key="1">
    <source>
        <dbReference type="SAM" id="MobiDB-lite"/>
    </source>
</evidence>
<gene>
    <name evidence="2" type="ORF">B0H16DRAFT_1694916</name>
</gene>
<evidence type="ECO:0000313" key="3">
    <source>
        <dbReference type="Proteomes" id="UP001215598"/>
    </source>
</evidence>
<feature type="region of interest" description="Disordered" evidence="1">
    <location>
        <begin position="1"/>
        <end position="22"/>
    </location>
</feature>
<dbReference type="AlphaFoldDB" id="A0AAD7I9Q0"/>
<accession>A0AAD7I9Q0</accession>
<feature type="region of interest" description="Disordered" evidence="1">
    <location>
        <begin position="34"/>
        <end position="62"/>
    </location>
</feature>
<evidence type="ECO:0000313" key="2">
    <source>
        <dbReference type="EMBL" id="KAJ7738148.1"/>
    </source>
</evidence>
<reference evidence="2" key="1">
    <citation type="submission" date="2023-03" db="EMBL/GenBank/DDBJ databases">
        <title>Massive genome expansion in bonnet fungi (Mycena s.s.) driven by repeated elements and novel gene families across ecological guilds.</title>
        <authorList>
            <consortium name="Lawrence Berkeley National Laboratory"/>
            <person name="Harder C.B."/>
            <person name="Miyauchi S."/>
            <person name="Viragh M."/>
            <person name="Kuo A."/>
            <person name="Thoen E."/>
            <person name="Andreopoulos B."/>
            <person name="Lu D."/>
            <person name="Skrede I."/>
            <person name="Drula E."/>
            <person name="Henrissat B."/>
            <person name="Morin E."/>
            <person name="Kohler A."/>
            <person name="Barry K."/>
            <person name="LaButti K."/>
            <person name="Morin E."/>
            <person name="Salamov A."/>
            <person name="Lipzen A."/>
            <person name="Mereny Z."/>
            <person name="Hegedus B."/>
            <person name="Baldrian P."/>
            <person name="Stursova M."/>
            <person name="Weitz H."/>
            <person name="Taylor A."/>
            <person name="Grigoriev I.V."/>
            <person name="Nagy L.G."/>
            <person name="Martin F."/>
            <person name="Kauserud H."/>
        </authorList>
    </citation>
    <scope>NUCLEOTIDE SEQUENCE</scope>
    <source>
        <strain evidence="2">CBHHK182m</strain>
    </source>
</reference>
<comment type="caution">
    <text evidence="2">The sequence shown here is derived from an EMBL/GenBank/DDBJ whole genome shotgun (WGS) entry which is preliminary data.</text>
</comment>
<sequence length="154" mass="17373">MSPTTAAARNPARRATWAPLTNNGSRLMDKLITSEPSPTLAPTRSIPNLVESSQPTTAKWSPLTPDEARALIRAQLFPGHAPPFVLSEERRNMPRAEMKRLGRKVATENTMRRTHQVVREVGPVTPDQRILRTFRRKSYTAPSDQFERSSAPFW</sequence>
<name>A0AAD7I9Q0_9AGAR</name>
<keyword evidence="3" id="KW-1185">Reference proteome</keyword>
<feature type="compositionally biased region" description="Polar residues" evidence="1">
    <location>
        <begin position="34"/>
        <end position="59"/>
    </location>
</feature>
<dbReference type="Proteomes" id="UP001215598">
    <property type="component" value="Unassembled WGS sequence"/>
</dbReference>
<protein>
    <submittedName>
        <fullName evidence="2">Uncharacterized protein</fullName>
    </submittedName>
</protein>
<organism evidence="2 3">
    <name type="scientific">Mycena metata</name>
    <dbReference type="NCBI Taxonomy" id="1033252"/>
    <lineage>
        <taxon>Eukaryota</taxon>
        <taxon>Fungi</taxon>
        <taxon>Dikarya</taxon>
        <taxon>Basidiomycota</taxon>
        <taxon>Agaricomycotina</taxon>
        <taxon>Agaricomycetes</taxon>
        <taxon>Agaricomycetidae</taxon>
        <taxon>Agaricales</taxon>
        <taxon>Marasmiineae</taxon>
        <taxon>Mycenaceae</taxon>
        <taxon>Mycena</taxon>
    </lineage>
</organism>